<dbReference type="EMBL" id="JAGJWT010000019">
    <property type="protein sequence ID" value="MBS9341680.1"/>
    <property type="molecule type" value="Genomic_DNA"/>
</dbReference>
<dbReference type="PANTHER" id="PTHR32305">
    <property type="match status" value="1"/>
</dbReference>
<accession>A0A9X0ZW94</accession>
<dbReference type="Gene3D" id="2.180.10.10">
    <property type="entry name" value="RHS repeat-associated core"/>
    <property type="match status" value="1"/>
</dbReference>
<dbReference type="InterPro" id="IPR050708">
    <property type="entry name" value="T6SS_VgrG/RHS"/>
</dbReference>
<dbReference type="RefSeq" id="WP_214038602.1">
    <property type="nucleotide sequence ID" value="NZ_JAGJWT010000019.1"/>
</dbReference>
<dbReference type="Proteomes" id="UP000708805">
    <property type="component" value="Unassembled WGS sequence"/>
</dbReference>
<name>A0A9X0ZW94_NEIEL</name>
<protein>
    <submittedName>
        <fullName evidence="1">RHS repeat-associated core domain-containing protein</fullName>
    </submittedName>
</protein>
<dbReference type="InterPro" id="IPR022385">
    <property type="entry name" value="Rhs_assc_core"/>
</dbReference>
<evidence type="ECO:0000313" key="2">
    <source>
        <dbReference type="Proteomes" id="UP000708805"/>
    </source>
</evidence>
<comment type="caution">
    <text evidence="1">The sequence shown here is derived from an EMBL/GenBank/DDBJ whole genome shotgun (WGS) entry which is preliminary data.</text>
</comment>
<evidence type="ECO:0000313" key="1">
    <source>
        <dbReference type="EMBL" id="MBS9341680.1"/>
    </source>
</evidence>
<gene>
    <name evidence="1" type="ORF">J8641_12915</name>
</gene>
<organism evidence="1 2">
    <name type="scientific">Neisseria elongata subsp. nitroreducens</name>
    <dbReference type="NCBI Taxonomy" id="90367"/>
    <lineage>
        <taxon>Bacteria</taxon>
        <taxon>Pseudomonadati</taxon>
        <taxon>Pseudomonadota</taxon>
        <taxon>Betaproteobacteria</taxon>
        <taxon>Neisseriales</taxon>
        <taxon>Neisseriaceae</taxon>
        <taxon>Neisseria</taxon>
    </lineage>
</organism>
<dbReference type="PANTHER" id="PTHR32305:SF15">
    <property type="entry name" value="PROTEIN RHSA-RELATED"/>
    <property type="match status" value="1"/>
</dbReference>
<sequence>LDIHQPFRLQNQYYDEETGLHYNFFRYYDPEIGRFTQQDPIKLLGGESLYAYAPNVQKWIDFSGLESFNLQSFGISERAASNLYNQGMNNLATQLNPQAQKYSEYTVGADVSGDIAAFGKFSASGGYLQSQNTTGQTNKCVYITLCGGAGPVGGAKAALQGVYSNQSTSSGLSFPTCTDITGTAGGGWAASGCIDPKTGSFTATTGPAVGVQAGGSVKQCMQATICTPFR</sequence>
<dbReference type="AlphaFoldDB" id="A0A9X0ZW94"/>
<reference evidence="1" key="1">
    <citation type="submission" date="2021-04" db="EMBL/GenBank/DDBJ databases">
        <title>Genomic characterization of endocarditis-associated Neisseria elongata subsp. nitroreducens.</title>
        <authorList>
            <person name="Schorner M."/>
            <person name="Passarelli-Araujo H."/>
            <person name="Scheffer M."/>
            <person name="Barazzetti F."/>
            <person name="Martins J."/>
            <person name="Machado H."/>
            <person name="Palmeiro J."/>
            <person name="Bazzo M."/>
        </authorList>
    </citation>
    <scope>NUCLEOTIDE SEQUENCE</scope>
    <source>
        <strain evidence="1">Nel_M001</strain>
    </source>
</reference>
<feature type="non-terminal residue" evidence="1">
    <location>
        <position position="1"/>
    </location>
</feature>
<proteinExistence type="predicted"/>
<dbReference type="NCBIfam" id="TIGR03696">
    <property type="entry name" value="Rhs_assc_core"/>
    <property type="match status" value="1"/>
</dbReference>
<dbReference type="PRINTS" id="PR00394">
    <property type="entry name" value="RHSPROTEIN"/>
</dbReference>